<comment type="similarity">
    <text evidence="1">Belongs to the cerato-ulmin hydrophobin family.</text>
</comment>
<organism evidence="4 5">
    <name type="scientific">Polychaeton citri CBS 116435</name>
    <dbReference type="NCBI Taxonomy" id="1314669"/>
    <lineage>
        <taxon>Eukaryota</taxon>
        <taxon>Fungi</taxon>
        <taxon>Dikarya</taxon>
        <taxon>Ascomycota</taxon>
        <taxon>Pezizomycotina</taxon>
        <taxon>Dothideomycetes</taxon>
        <taxon>Dothideomycetidae</taxon>
        <taxon>Capnodiales</taxon>
        <taxon>Capnodiaceae</taxon>
        <taxon>Polychaeton</taxon>
    </lineage>
</organism>
<sequence>MQFTSYLALALTMVLATASPASSPSRKTAILRRQTADLCSGIDTPLCCQTDVDGVADLTCESPSDAPSTIADFETNCAATGLTAQCCTLPLAGDALLCTAV</sequence>
<dbReference type="Proteomes" id="UP000799441">
    <property type="component" value="Unassembled WGS sequence"/>
</dbReference>
<dbReference type="PANTHER" id="PTHR42341:SF2">
    <property type="entry name" value="HYDROPHOBIN"/>
    <property type="match status" value="1"/>
</dbReference>
<name>A0A9P4UL85_9PEZI</name>
<dbReference type="AlphaFoldDB" id="A0A9P4UL85"/>
<dbReference type="SUPFAM" id="SSF101751">
    <property type="entry name" value="Hydrophobin II, HfbII"/>
    <property type="match status" value="1"/>
</dbReference>
<feature type="chain" id="PRO_5040323248" description="Hydrophobin" evidence="3">
    <location>
        <begin position="19"/>
        <end position="101"/>
    </location>
</feature>
<feature type="signal peptide" evidence="3">
    <location>
        <begin position="1"/>
        <end position="18"/>
    </location>
</feature>
<dbReference type="PANTHER" id="PTHR42341">
    <property type="entry name" value="HYDROPHOBIN"/>
    <property type="match status" value="1"/>
</dbReference>
<dbReference type="CDD" id="cd23508">
    <property type="entry name" value="hydrophobin_II"/>
    <property type="match status" value="1"/>
</dbReference>
<dbReference type="EMBL" id="MU003865">
    <property type="protein sequence ID" value="KAF2716685.1"/>
    <property type="molecule type" value="Genomic_DNA"/>
</dbReference>
<keyword evidence="2" id="KW-1015">Disulfide bond</keyword>
<dbReference type="InterPro" id="IPR036686">
    <property type="entry name" value="Class_II_Hydrophobin_sf"/>
</dbReference>
<comment type="caution">
    <text evidence="4">The sequence shown here is derived from an EMBL/GenBank/DDBJ whole genome shotgun (WGS) entry which is preliminary data.</text>
</comment>
<dbReference type="GO" id="GO:0005576">
    <property type="term" value="C:extracellular region"/>
    <property type="evidence" value="ECO:0007669"/>
    <property type="project" value="InterPro"/>
</dbReference>
<keyword evidence="3" id="KW-0732">Signal</keyword>
<evidence type="ECO:0000256" key="2">
    <source>
        <dbReference type="ARBA" id="ARBA00023157"/>
    </source>
</evidence>
<evidence type="ECO:0000256" key="3">
    <source>
        <dbReference type="SAM" id="SignalP"/>
    </source>
</evidence>
<evidence type="ECO:0000313" key="5">
    <source>
        <dbReference type="Proteomes" id="UP000799441"/>
    </source>
</evidence>
<reference evidence="4" key="1">
    <citation type="journal article" date="2020" name="Stud. Mycol.">
        <title>101 Dothideomycetes genomes: a test case for predicting lifestyles and emergence of pathogens.</title>
        <authorList>
            <person name="Haridas S."/>
            <person name="Albert R."/>
            <person name="Binder M."/>
            <person name="Bloem J."/>
            <person name="Labutti K."/>
            <person name="Salamov A."/>
            <person name="Andreopoulos B."/>
            <person name="Baker S."/>
            <person name="Barry K."/>
            <person name="Bills G."/>
            <person name="Bluhm B."/>
            <person name="Cannon C."/>
            <person name="Castanera R."/>
            <person name="Culley D."/>
            <person name="Daum C."/>
            <person name="Ezra D."/>
            <person name="Gonzalez J."/>
            <person name="Henrissat B."/>
            <person name="Kuo A."/>
            <person name="Liang C."/>
            <person name="Lipzen A."/>
            <person name="Lutzoni F."/>
            <person name="Magnuson J."/>
            <person name="Mondo S."/>
            <person name="Nolan M."/>
            <person name="Ohm R."/>
            <person name="Pangilinan J."/>
            <person name="Park H.-J."/>
            <person name="Ramirez L."/>
            <person name="Alfaro M."/>
            <person name="Sun H."/>
            <person name="Tritt A."/>
            <person name="Yoshinaga Y."/>
            <person name="Zwiers L.-H."/>
            <person name="Turgeon B."/>
            <person name="Goodwin S."/>
            <person name="Spatafora J."/>
            <person name="Crous P."/>
            <person name="Grigoriev I."/>
        </authorList>
    </citation>
    <scope>NUCLEOTIDE SEQUENCE</scope>
    <source>
        <strain evidence="4">CBS 116435</strain>
    </source>
</reference>
<gene>
    <name evidence="4" type="ORF">K431DRAFT_316366</name>
</gene>
<protein>
    <recommendedName>
        <fullName evidence="6">Hydrophobin</fullName>
    </recommendedName>
</protein>
<dbReference type="Gene3D" id="3.20.120.10">
    <property type="entry name" value="Hydrophobin"/>
    <property type="match status" value="1"/>
</dbReference>
<evidence type="ECO:0000256" key="1">
    <source>
        <dbReference type="ARBA" id="ARBA00009576"/>
    </source>
</evidence>
<dbReference type="InterPro" id="IPR010636">
    <property type="entry name" value="Class_II_hydrophobin"/>
</dbReference>
<dbReference type="OrthoDB" id="4500971at2759"/>
<keyword evidence="5" id="KW-1185">Reference proteome</keyword>
<proteinExistence type="inferred from homology"/>
<dbReference type="Pfam" id="PF06766">
    <property type="entry name" value="Hydrophobin_2"/>
    <property type="match status" value="1"/>
</dbReference>
<evidence type="ECO:0000313" key="4">
    <source>
        <dbReference type="EMBL" id="KAF2716685.1"/>
    </source>
</evidence>
<evidence type="ECO:0008006" key="6">
    <source>
        <dbReference type="Google" id="ProtNLM"/>
    </source>
</evidence>
<accession>A0A9P4UL85</accession>